<evidence type="ECO:0000313" key="1">
    <source>
        <dbReference type="EMBL" id="CAB5350160.1"/>
    </source>
</evidence>
<accession>A0A916E274</accession>
<reference evidence="1" key="1">
    <citation type="submission" date="2020-05" db="EMBL/GenBank/DDBJ databases">
        <authorList>
            <person name="Rincon C."/>
            <person name="Sanders R I."/>
            <person name="Robbins C."/>
            <person name="Chaturvedi A."/>
        </authorList>
    </citation>
    <scope>NUCLEOTIDE SEQUENCE</scope>
    <source>
        <strain evidence="1">CHB12</strain>
    </source>
</reference>
<sequence length="111" mass="12163">MPFLELPGERALMLRHDNIYGHNKCNGGEVCVDYFLTENDAQAQCASSYMTWDNQNSKIPCSSSSSFAAIDISVGVTTYDVDTNVEDGKFESCFEFSGTARVTGYFAAFGV</sequence>
<dbReference type="EMBL" id="CAGKOT010000007">
    <property type="protein sequence ID" value="CAB5350160.1"/>
    <property type="molecule type" value="Genomic_DNA"/>
</dbReference>
<gene>
    <name evidence="1" type="ORF">CHRIB12_LOCUS4897</name>
</gene>
<proteinExistence type="predicted"/>
<comment type="caution">
    <text evidence="1">The sequence shown here is derived from an EMBL/GenBank/DDBJ whole genome shotgun (WGS) entry which is preliminary data.</text>
</comment>
<dbReference type="Proteomes" id="UP000684084">
    <property type="component" value="Unassembled WGS sequence"/>
</dbReference>
<organism evidence="1 2">
    <name type="scientific">Rhizophagus irregularis</name>
    <dbReference type="NCBI Taxonomy" id="588596"/>
    <lineage>
        <taxon>Eukaryota</taxon>
        <taxon>Fungi</taxon>
        <taxon>Fungi incertae sedis</taxon>
        <taxon>Mucoromycota</taxon>
        <taxon>Glomeromycotina</taxon>
        <taxon>Glomeromycetes</taxon>
        <taxon>Glomerales</taxon>
        <taxon>Glomeraceae</taxon>
        <taxon>Rhizophagus</taxon>
    </lineage>
</organism>
<dbReference type="OrthoDB" id="2311239at2759"/>
<protein>
    <submittedName>
        <fullName evidence="1">Uncharacterized protein</fullName>
    </submittedName>
</protein>
<name>A0A916E274_9GLOM</name>
<dbReference type="AlphaFoldDB" id="A0A916E274"/>
<evidence type="ECO:0000313" key="2">
    <source>
        <dbReference type="Proteomes" id="UP000684084"/>
    </source>
</evidence>